<feature type="compositionally biased region" description="Low complexity" evidence="4">
    <location>
        <begin position="132"/>
        <end position="142"/>
    </location>
</feature>
<feature type="region of interest" description="Disordered" evidence="4">
    <location>
        <begin position="1"/>
        <end position="142"/>
    </location>
</feature>
<evidence type="ECO:0000313" key="6">
    <source>
        <dbReference type="EMBL" id="KAB5593586.1"/>
    </source>
</evidence>
<dbReference type="Gene3D" id="2.30.30.1020">
    <property type="entry name" value="CCR4-NOT complex subunit 2/3/5, C-terminal domain"/>
    <property type="match status" value="1"/>
</dbReference>
<sequence>MNRPGQAPRVPPNLNPAAQQQQLASQFRTNVYAPYGMPQSQQQQQRAPAQPAYAQPARTAYGIPGRSFPFSGVQQQAATAAQQSHLHALMPQPNGASQTPGPNGTNTPDTGTSLDPNEFPALGTSTPQPPFSYAQAGASAGSGYPPPAFQGNYASAGSGGSFSAATNNYAQAGAQGSFAGAGAPTASFASGTGAANGQQQAQRELTQDDFPALGQGDAGFGSSMKDQHRQNLLGQMGVMRSNIPGYQTELDKRQQAFGSMKLNPPNHATAVAWASQPQSQPPSQQPPQALPQPPQPPQQQQPQTQLPPQQPSQTNNSAPAPSSTPGSLSLNGQSQQQSQAQSASPAPTTASVNTGSGAQTQNQAAAGAPSAPSTTASTGTGAGVVGSGVPLTPAQQVLISAADRWGLLGLLQIIKGGDPDVTLLNVGADLTGMGLDMGMQGHLYPSFITPWSDSSAALTIEPDFHLPACYNVQPPPPAQAKANAFSDETLFFMFYSSPRDVLQEMASQELYNRNWRFHKERRVWLTKESGTSPSQKTSTHESGVYTFFDPENWERVKMHARIQYDQLEEKHTVPVGGAGRYGQ</sequence>
<comment type="similarity">
    <text evidence="1">Belongs to the CNOT2/3/5 family.</text>
</comment>
<keyword evidence="2" id="KW-0805">Transcription regulation</keyword>
<accession>A0A5N5QR02</accession>
<dbReference type="AlphaFoldDB" id="A0A5N5QR02"/>
<evidence type="ECO:0000256" key="3">
    <source>
        <dbReference type="ARBA" id="ARBA00023163"/>
    </source>
</evidence>
<name>A0A5N5QR02_9AGAM</name>
<keyword evidence="3" id="KW-0804">Transcription</keyword>
<dbReference type="InterPro" id="IPR007282">
    <property type="entry name" value="NOT2/3/5_C"/>
</dbReference>
<evidence type="ECO:0000256" key="4">
    <source>
        <dbReference type="SAM" id="MobiDB-lite"/>
    </source>
</evidence>
<dbReference type="InterPro" id="IPR040168">
    <property type="entry name" value="Not2/3/5"/>
</dbReference>
<feature type="compositionally biased region" description="Pro residues" evidence="4">
    <location>
        <begin position="279"/>
        <end position="299"/>
    </location>
</feature>
<comment type="caution">
    <text evidence="6">The sequence shown here is derived from an EMBL/GenBank/DDBJ whole genome shotgun (WGS) entry which is preliminary data.</text>
</comment>
<feature type="compositionally biased region" description="Low complexity" evidence="4">
    <location>
        <begin position="15"/>
        <end position="24"/>
    </location>
</feature>
<feature type="compositionally biased region" description="Low complexity" evidence="4">
    <location>
        <begin position="74"/>
        <end position="83"/>
    </location>
</feature>
<feature type="region of interest" description="Disordered" evidence="4">
    <location>
        <begin position="271"/>
        <end position="380"/>
    </location>
</feature>
<keyword evidence="7" id="KW-1185">Reference proteome</keyword>
<organism evidence="6 7">
    <name type="scientific">Ceratobasidium theobromae</name>
    <dbReference type="NCBI Taxonomy" id="1582974"/>
    <lineage>
        <taxon>Eukaryota</taxon>
        <taxon>Fungi</taxon>
        <taxon>Dikarya</taxon>
        <taxon>Basidiomycota</taxon>
        <taxon>Agaricomycotina</taxon>
        <taxon>Agaricomycetes</taxon>
        <taxon>Cantharellales</taxon>
        <taxon>Ceratobasidiaceae</taxon>
        <taxon>Ceratobasidium</taxon>
    </lineage>
</organism>
<dbReference type="GO" id="GO:0030015">
    <property type="term" value="C:CCR4-NOT core complex"/>
    <property type="evidence" value="ECO:0007669"/>
    <property type="project" value="InterPro"/>
</dbReference>
<evidence type="ECO:0000256" key="1">
    <source>
        <dbReference type="ARBA" id="ARBA00007682"/>
    </source>
</evidence>
<dbReference type="PANTHER" id="PTHR23326">
    <property type="entry name" value="CCR4 NOT-RELATED"/>
    <property type="match status" value="1"/>
</dbReference>
<dbReference type="Pfam" id="PF04153">
    <property type="entry name" value="NOT2_3_5_C"/>
    <property type="match status" value="1"/>
</dbReference>
<dbReference type="GO" id="GO:0006355">
    <property type="term" value="P:regulation of DNA-templated transcription"/>
    <property type="evidence" value="ECO:0007669"/>
    <property type="project" value="InterPro"/>
</dbReference>
<dbReference type="InterPro" id="IPR038635">
    <property type="entry name" value="CCR4-NOT_su2/3/5_C_sf"/>
</dbReference>
<protein>
    <submittedName>
        <fullName evidence="6">General negative regulator of transcription subunit 2</fullName>
    </submittedName>
</protein>
<feature type="compositionally biased region" description="Low complexity" evidence="4">
    <location>
        <begin position="333"/>
        <end position="379"/>
    </location>
</feature>
<dbReference type="OrthoDB" id="25391at2759"/>
<gene>
    <name evidence="6" type="ORF">CTheo_2975</name>
</gene>
<evidence type="ECO:0000259" key="5">
    <source>
        <dbReference type="Pfam" id="PF04153"/>
    </source>
</evidence>
<evidence type="ECO:0000256" key="2">
    <source>
        <dbReference type="ARBA" id="ARBA00023015"/>
    </source>
</evidence>
<feature type="compositionally biased region" description="Low complexity" evidence="4">
    <location>
        <begin position="38"/>
        <end position="57"/>
    </location>
</feature>
<dbReference type="Proteomes" id="UP000383932">
    <property type="component" value="Unassembled WGS sequence"/>
</dbReference>
<proteinExistence type="inferred from homology"/>
<dbReference type="GO" id="GO:0000289">
    <property type="term" value="P:nuclear-transcribed mRNA poly(A) tail shortening"/>
    <property type="evidence" value="ECO:0007669"/>
    <property type="project" value="UniProtKB-ARBA"/>
</dbReference>
<dbReference type="EMBL" id="SSOP01000034">
    <property type="protein sequence ID" value="KAB5593586.1"/>
    <property type="molecule type" value="Genomic_DNA"/>
</dbReference>
<reference evidence="6 7" key="1">
    <citation type="journal article" date="2019" name="Fungal Biol. Biotechnol.">
        <title>Draft genome sequence of fastidious pathogen Ceratobasidium theobromae, which causes vascular-streak dieback in Theobroma cacao.</title>
        <authorList>
            <person name="Ali S.S."/>
            <person name="Asman A."/>
            <person name="Shao J."/>
            <person name="Firmansyah A.P."/>
            <person name="Susilo A.W."/>
            <person name="Rosmana A."/>
            <person name="McMahon P."/>
            <person name="Junaid M."/>
            <person name="Guest D."/>
            <person name="Kheng T.Y."/>
            <person name="Meinhardt L.W."/>
            <person name="Bailey B.A."/>
        </authorList>
    </citation>
    <scope>NUCLEOTIDE SEQUENCE [LARGE SCALE GENOMIC DNA]</scope>
    <source>
        <strain evidence="6 7">CT2</strain>
    </source>
</reference>
<feature type="compositionally biased region" description="Low complexity" evidence="4">
    <location>
        <begin position="300"/>
        <end position="319"/>
    </location>
</feature>
<evidence type="ECO:0000313" key="7">
    <source>
        <dbReference type="Proteomes" id="UP000383932"/>
    </source>
</evidence>
<feature type="domain" description="NOT2/NOT3/NOT5 C-terminal" evidence="5">
    <location>
        <begin position="445"/>
        <end position="567"/>
    </location>
</feature>
<feature type="compositionally biased region" description="Polar residues" evidence="4">
    <location>
        <begin position="320"/>
        <end position="332"/>
    </location>
</feature>
<feature type="compositionally biased region" description="Low complexity" evidence="4">
    <location>
        <begin position="99"/>
        <end position="112"/>
    </location>
</feature>